<proteinExistence type="predicted"/>
<name>A0A9W8A8V3_9FUNG</name>
<dbReference type="InterPro" id="IPR052246">
    <property type="entry name" value="Cell_Polariz_PKAAnc"/>
</dbReference>
<feature type="region of interest" description="Disordered" evidence="1">
    <location>
        <begin position="30"/>
        <end position="54"/>
    </location>
</feature>
<dbReference type="CDD" id="cd07440">
    <property type="entry name" value="RGS"/>
    <property type="match status" value="1"/>
</dbReference>
<reference evidence="4" key="1">
    <citation type="submission" date="2022-07" db="EMBL/GenBank/DDBJ databases">
        <title>Phylogenomic reconstructions and comparative analyses of Kickxellomycotina fungi.</title>
        <authorList>
            <person name="Reynolds N.K."/>
            <person name="Stajich J.E."/>
            <person name="Barry K."/>
            <person name="Grigoriev I.V."/>
            <person name="Crous P."/>
            <person name="Smith M.E."/>
        </authorList>
    </citation>
    <scope>NUCLEOTIDE SEQUENCE</scope>
    <source>
        <strain evidence="4">RSA 861</strain>
    </source>
</reference>
<keyword evidence="2" id="KW-0472">Membrane</keyword>
<feature type="domain" description="RGS" evidence="3">
    <location>
        <begin position="233"/>
        <end position="311"/>
    </location>
</feature>
<dbReference type="Proteomes" id="UP001150569">
    <property type="component" value="Unassembled WGS sequence"/>
</dbReference>
<dbReference type="InterPro" id="IPR016137">
    <property type="entry name" value="RGS"/>
</dbReference>
<dbReference type="Pfam" id="PF00615">
    <property type="entry name" value="RGS"/>
    <property type="match status" value="1"/>
</dbReference>
<dbReference type="GO" id="GO:0008104">
    <property type="term" value="P:intracellular protein localization"/>
    <property type="evidence" value="ECO:0007669"/>
    <property type="project" value="TreeGrafter"/>
</dbReference>
<gene>
    <name evidence="4" type="primary">RAX1_2</name>
    <name evidence="4" type="ORF">IWQ60_005997</name>
</gene>
<dbReference type="GO" id="GO:0005886">
    <property type="term" value="C:plasma membrane"/>
    <property type="evidence" value="ECO:0007669"/>
    <property type="project" value="TreeGrafter"/>
</dbReference>
<evidence type="ECO:0000313" key="5">
    <source>
        <dbReference type="Proteomes" id="UP001150569"/>
    </source>
</evidence>
<keyword evidence="2" id="KW-1133">Transmembrane helix</keyword>
<dbReference type="AlphaFoldDB" id="A0A9W8A8V3"/>
<keyword evidence="5" id="KW-1185">Reference proteome</keyword>
<dbReference type="PROSITE" id="PS50132">
    <property type="entry name" value="RGS"/>
    <property type="match status" value="1"/>
</dbReference>
<dbReference type="InterPro" id="IPR036305">
    <property type="entry name" value="RGS_sf"/>
</dbReference>
<dbReference type="SMART" id="SM00315">
    <property type="entry name" value="RGS"/>
    <property type="match status" value="1"/>
</dbReference>
<sequence length="427" mass="49335">MSHSHQLPQPSFGGDRLSIMVDPAVEEKQQLRFDTPDADAKRQSRLSRIVQEQKRQNRASVVSFMNPHPDPLLHQHAAVLRDLPSLELVLSRKTCPPVCLYNFYVYLRDVEYSEENLDFWLDVVAHESLCRSYCQTLIKSKASNAPLNNIKRTTMRWSIKDVTQELRYSTYSNSVGSEVRTAAPPAPGSPTELAPVAPLDHGSFDEPTADHGAYCDHPYCKPGRDPHHPQNTTRQDLKKSAERIYYRYIVAGAEHELNMPELMRLRICRMIEMNHRDDPDVFLEAKNYVFNLMAHDAFPRFLYARAYENMGYTQTMLRLVMGLVSLILGFTIELCLIFLAREPKALRWFGLIPIWFGFLNMFVNQEKLCPLFTLLGISEHGFCRFNRVRDHQVRRIHIRRAFVVAFSSLVLAIVVTLIFYLVPSHRL</sequence>
<evidence type="ECO:0000256" key="2">
    <source>
        <dbReference type="SAM" id="Phobius"/>
    </source>
</evidence>
<dbReference type="InterPro" id="IPR044926">
    <property type="entry name" value="RGS_subdomain_2"/>
</dbReference>
<dbReference type="PANTHER" id="PTHR13155:SF1">
    <property type="entry name" value="A-KINASE ANCHOR PROTEIN 10, MITOCHONDRIAL"/>
    <property type="match status" value="1"/>
</dbReference>
<keyword evidence="2" id="KW-0812">Transmembrane</keyword>
<feature type="transmembrane region" description="Helical" evidence="2">
    <location>
        <begin position="319"/>
        <end position="339"/>
    </location>
</feature>
<dbReference type="PANTHER" id="PTHR13155">
    <property type="entry name" value="A-KINASE ANCHOR PROTEINS"/>
    <property type="match status" value="1"/>
</dbReference>
<evidence type="ECO:0000313" key="4">
    <source>
        <dbReference type="EMBL" id="KAJ1923242.1"/>
    </source>
</evidence>
<organism evidence="4 5">
    <name type="scientific">Tieghemiomyces parasiticus</name>
    <dbReference type="NCBI Taxonomy" id="78921"/>
    <lineage>
        <taxon>Eukaryota</taxon>
        <taxon>Fungi</taxon>
        <taxon>Fungi incertae sedis</taxon>
        <taxon>Zoopagomycota</taxon>
        <taxon>Kickxellomycotina</taxon>
        <taxon>Dimargaritomycetes</taxon>
        <taxon>Dimargaritales</taxon>
        <taxon>Dimargaritaceae</taxon>
        <taxon>Tieghemiomyces</taxon>
    </lineage>
</organism>
<protein>
    <submittedName>
        <fullName evidence="4">Bud site selection protein, Revert to axial protein 1</fullName>
    </submittedName>
</protein>
<comment type="caution">
    <text evidence="4">The sequence shown here is derived from an EMBL/GenBank/DDBJ whole genome shotgun (WGS) entry which is preliminary data.</text>
</comment>
<accession>A0A9W8A8V3</accession>
<feature type="compositionally biased region" description="Basic and acidic residues" evidence="1">
    <location>
        <begin position="30"/>
        <end position="42"/>
    </location>
</feature>
<dbReference type="OrthoDB" id="5584247at2759"/>
<feature type="transmembrane region" description="Helical" evidence="2">
    <location>
        <begin position="401"/>
        <end position="422"/>
    </location>
</feature>
<dbReference type="SUPFAM" id="SSF48097">
    <property type="entry name" value="Regulator of G-protein signaling, RGS"/>
    <property type="match status" value="1"/>
</dbReference>
<dbReference type="EMBL" id="JANBPT010000345">
    <property type="protein sequence ID" value="KAJ1923242.1"/>
    <property type="molecule type" value="Genomic_DNA"/>
</dbReference>
<evidence type="ECO:0000256" key="1">
    <source>
        <dbReference type="SAM" id="MobiDB-lite"/>
    </source>
</evidence>
<dbReference type="Gene3D" id="1.10.167.10">
    <property type="entry name" value="Regulator of G-protein Signalling 4, domain 2"/>
    <property type="match status" value="1"/>
</dbReference>
<evidence type="ECO:0000259" key="3">
    <source>
        <dbReference type="PROSITE" id="PS50132"/>
    </source>
</evidence>